<dbReference type="PIRSF" id="PIRSF016719">
    <property type="entry name" value="UCP016719"/>
    <property type="match status" value="1"/>
</dbReference>
<evidence type="ECO:0000256" key="1">
    <source>
        <dbReference type="SAM" id="Phobius"/>
    </source>
</evidence>
<dbReference type="GO" id="GO:0033922">
    <property type="term" value="F:peptidoglycan beta-N-acetylmuramidase activity"/>
    <property type="evidence" value="ECO:0007669"/>
    <property type="project" value="InterPro"/>
</dbReference>
<protein>
    <recommendedName>
        <fullName evidence="5">DUF1343 domain-containing protein</fullName>
    </recommendedName>
</protein>
<dbReference type="Gene3D" id="3.40.50.12170">
    <property type="entry name" value="Uncharacterised protein PF07075, DUF1343"/>
    <property type="match status" value="1"/>
</dbReference>
<feature type="domain" description="Peptidoglycan beta-N-acetylmuramidase NamZ N-terminal" evidence="2">
    <location>
        <begin position="54"/>
        <end position="255"/>
    </location>
</feature>
<dbReference type="InterPro" id="IPR008302">
    <property type="entry name" value="NamZ"/>
</dbReference>
<dbReference type="AlphaFoldDB" id="B3EQL9"/>
<dbReference type="STRING" id="331678.Cphamn1_1114"/>
<sequence length="413" mass="46176">MYESGTNDVKNPGLIFFFFLCFLIVSRPLLSRQLLSGLDVLDAERCQRLKGKRVALITNAAGVSSTGEDGYKVFLRHGLDLKYLMAPEHGFRAVVKAGDSVEDETLAGDLKVYSLYGAARKPDVQLLKNTVDVLVFDLQDVGVRCYTYISTMRYAMEACQEAGVSFMVLDRMNPLAPLPAEGFMLDPEKSSFVGMVPVPFIHSMTVGEIACFLKKRYYQELDLKVVAMNGYDSRRFADEYSSAQFISPSPNIRDLQTVLVYPATVFLEATNVSEGRGTLLPFRQFGAPFINAGFLKDELDAHRLPGVSFKEVQFTPSSSKFAGLQCGGVQLNVTDRMVFEPFRTGVAIMLTLKKLYPELFDLHSRGDFLDKLAGTSLFRRMVESDLTLEEILAASRLQVHAFEQANPDRFLYK</sequence>
<name>B3EQL9_CHLPB</name>
<evidence type="ECO:0000259" key="3">
    <source>
        <dbReference type="Pfam" id="PF20732"/>
    </source>
</evidence>
<dbReference type="InterPro" id="IPR048503">
    <property type="entry name" value="NamZ_C"/>
</dbReference>
<evidence type="ECO:0000313" key="4">
    <source>
        <dbReference type="EMBL" id="ACE04052.1"/>
    </source>
</evidence>
<dbReference type="EMBL" id="CP001101">
    <property type="protein sequence ID" value="ACE04052.1"/>
    <property type="molecule type" value="Genomic_DNA"/>
</dbReference>
<dbReference type="HOGENOM" id="CLU_033227_1_0_10"/>
<organism evidence="4">
    <name type="scientific">Chlorobium phaeobacteroides (strain BS1)</name>
    <dbReference type="NCBI Taxonomy" id="331678"/>
    <lineage>
        <taxon>Bacteria</taxon>
        <taxon>Pseudomonadati</taxon>
        <taxon>Chlorobiota</taxon>
        <taxon>Chlorobiia</taxon>
        <taxon>Chlorobiales</taxon>
        <taxon>Chlorobiaceae</taxon>
        <taxon>Chlorobium/Pelodictyon group</taxon>
        <taxon>Chlorobium</taxon>
    </lineage>
</organism>
<dbReference type="PANTHER" id="PTHR42915">
    <property type="entry name" value="HYPOTHETICAL 460 KDA PROTEIN IN FEUA-SIGW INTERGENIC REGION [PRECURSOR]"/>
    <property type="match status" value="1"/>
</dbReference>
<evidence type="ECO:0008006" key="5">
    <source>
        <dbReference type="Google" id="ProtNLM"/>
    </source>
</evidence>
<dbReference type="eggNOG" id="COG3876">
    <property type="taxonomic scope" value="Bacteria"/>
</dbReference>
<dbReference type="InterPro" id="IPR048502">
    <property type="entry name" value="NamZ_N"/>
</dbReference>
<dbReference type="Gene3D" id="3.90.1150.140">
    <property type="match status" value="1"/>
</dbReference>
<dbReference type="KEGG" id="cpb:Cphamn1_1114"/>
<proteinExistence type="predicted"/>
<dbReference type="Pfam" id="PF20732">
    <property type="entry name" value="NamZ_C"/>
    <property type="match status" value="1"/>
</dbReference>
<dbReference type="Pfam" id="PF07075">
    <property type="entry name" value="NamZ_N"/>
    <property type="match status" value="1"/>
</dbReference>
<feature type="transmembrane region" description="Helical" evidence="1">
    <location>
        <begin position="12"/>
        <end position="30"/>
    </location>
</feature>
<accession>B3EQL9</accession>
<dbReference type="OrthoDB" id="9801061at2"/>
<keyword evidence="1" id="KW-1133">Transmembrane helix</keyword>
<keyword evidence="1" id="KW-0812">Transmembrane</keyword>
<keyword evidence="1" id="KW-0472">Membrane</keyword>
<gene>
    <name evidence="4" type="ordered locus">Cphamn1_1114</name>
</gene>
<reference evidence="4" key="1">
    <citation type="submission" date="2008-06" db="EMBL/GenBank/DDBJ databases">
        <title>Complete sequence of Chlorobium phaeobacteroides BS1.</title>
        <authorList>
            <consortium name="US DOE Joint Genome Institute"/>
            <person name="Lucas S."/>
            <person name="Copeland A."/>
            <person name="Lapidus A."/>
            <person name="Glavina del Rio T."/>
            <person name="Dalin E."/>
            <person name="Tice H."/>
            <person name="Bruce D."/>
            <person name="Goodwin L."/>
            <person name="Pitluck S."/>
            <person name="Schmutz J."/>
            <person name="Larimer F."/>
            <person name="Land M."/>
            <person name="Hauser L."/>
            <person name="Kyrpides N."/>
            <person name="Ovchinnikova G."/>
            <person name="Li T."/>
            <person name="Liu Z."/>
            <person name="Zhao F."/>
            <person name="Overmann J."/>
            <person name="Bryant D.A."/>
            <person name="Richardson P."/>
        </authorList>
    </citation>
    <scope>NUCLEOTIDE SEQUENCE [LARGE SCALE GENOMIC DNA]</scope>
    <source>
        <strain evidence="4">BS1</strain>
    </source>
</reference>
<dbReference type="PANTHER" id="PTHR42915:SF1">
    <property type="entry name" value="PEPTIDOGLYCAN BETA-N-ACETYLMURAMIDASE NAMZ"/>
    <property type="match status" value="1"/>
</dbReference>
<evidence type="ECO:0000259" key="2">
    <source>
        <dbReference type="Pfam" id="PF07075"/>
    </source>
</evidence>
<feature type="domain" description="Peptidoglycan beta-N-acetylmuramidase NamZ C-terminal" evidence="3">
    <location>
        <begin position="259"/>
        <end position="412"/>
    </location>
</feature>